<dbReference type="PROSITE" id="PS50109">
    <property type="entry name" value="HIS_KIN"/>
    <property type="match status" value="1"/>
</dbReference>
<name>A0A3B7MVD9_9BACT</name>
<feature type="domain" description="Histidine kinase" evidence="16">
    <location>
        <begin position="360"/>
        <end position="444"/>
    </location>
</feature>
<dbReference type="PANTHER" id="PTHR24421">
    <property type="entry name" value="NITRATE/NITRITE SENSOR PROTEIN NARX-RELATED"/>
    <property type="match status" value="1"/>
</dbReference>
<dbReference type="InterPro" id="IPR011712">
    <property type="entry name" value="Sig_transdc_His_kin_sub3_dim/P"/>
</dbReference>
<evidence type="ECO:0000259" key="16">
    <source>
        <dbReference type="PROSITE" id="PS50109"/>
    </source>
</evidence>
<gene>
    <name evidence="17" type="ORF">D3H65_10555</name>
</gene>
<dbReference type="GO" id="GO:0051539">
    <property type="term" value="F:4 iron, 4 sulfur cluster binding"/>
    <property type="evidence" value="ECO:0007669"/>
    <property type="project" value="UniProtKB-KW"/>
</dbReference>
<evidence type="ECO:0000313" key="17">
    <source>
        <dbReference type="EMBL" id="AXY74391.1"/>
    </source>
</evidence>
<comment type="function">
    <text evidence="14">Member of the two-component regulatory system NreB/NreC involved in the control of dissimilatory nitrate/nitrite reduction in response to oxygen. NreB functions as a direct oxygen sensor histidine kinase which is autophosphorylated, in the absence of oxygen, probably at the conserved histidine residue, and transfers its phosphate group probably to a conserved aspartate residue of NreC. NreB/NreC activates the expression of the nitrate (narGHJI) and nitrite (nir) reductase operons, as well as the putative nitrate transporter gene narT.</text>
</comment>
<keyword evidence="11" id="KW-0408">Iron</keyword>
<dbReference type="InterPro" id="IPR004358">
    <property type="entry name" value="Sig_transdc_His_kin-like_C"/>
</dbReference>
<evidence type="ECO:0000256" key="3">
    <source>
        <dbReference type="ARBA" id="ARBA00004496"/>
    </source>
</evidence>
<dbReference type="InterPro" id="IPR050482">
    <property type="entry name" value="Sensor_HK_TwoCompSys"/>
</dbReference>
<evidence type="ECO:0000256" key="5">
    <source>
        <dbReference type="ARBA" id="ARBA00017322"/>
    </source>
</evidence>
<dbReference type="Proteomes" id="UP000263900">
    <property type="component" value="Chromosome"/>
</dbReference>
<evidence type="ECO:0000256" key="14">
    <source>
        <dbReference type="ARBA" id="ARBA00024827"/>
    </source>
</evidence>
<evidence type="ECO:0000256" key="11">
    <source>
        <dbReference type="ARBA" id="ARBA00023004"/>
    </source>
</evidence>
<dbReference type="SMART" id="SM00387">
    <property type="entry name" value="HATPase_c"/>
    <property type="match status" value="1"/>
</dbReference>
<dbReference type="GO" id="GO:0046872">
    <property type="term" value="F:metal ion binding"/>
    <property type="evidence" value="ECO:0007669"/>
    <property type="project" value="UniProtKB-KW"/>
</dbReference>
<keyword evidence="8" id="KW-0808">Transferase</keyword>
<dbReference type="EC" id="2.7.13.3" evidence="4"/>
<proteinExistence type="predicted"/>
<organism evidence="17 18">
    <name type="scientific">Paraflavitalea soli</name>
    <dbReference type="NCBI Taxonomy" id="2315862"/>
    <lineage>
        <taxon>Bacteria</taxon>
        <taxon>Pseudomonadati</taxon>
        <taxon>Bacteroidota</taxon>
        <taxon>Chitinophagia</taxon>
        <taxon>Chitinophagales</taxon>
        <taxon>Chitinophagaceae</taxon>
        <taxon>Paraflavitalea</taxon>
    </lineage>
</organism>
<evidence type="ECO:0000256" key="9">
    <source>
        <dbReference type="ARBA" id="ARBA00022723"/>
    </source>
</evidence>
<protein>
    <recommendedName>
        <fullName evidence="5">Oxygen sensor histidine kinase NreB</fullName>
        <ecNumber evidence="4">2.7.13.3</ecNumber>
    </recommendedName>
    <alternativeName>
        <fullName evidence="15">Nitrogen regulation protein B</fullName>
    </alternativeName>
</protein>
<dbReference type="InterPro" id="IPR032687">
    <property type="entry name" value="AraC-type_N"/>
</dbReference>
<dbReference type="Pfam" id="PF12625">
    <property type="entry name" value="Arabinose_bd"/>
    <property type="match status" value="1"/>
</dbReference>
<dbReference type="Gene3D" id="3.30.565.10">
    <property type="entry name" value="Histidine kinase-like ATPase, C-terminal domain"/>
    <property type="match status" value="1"/>
</dbReference>
<keyword evidence="12" id="KW-0902">Two-component regulatory system</keyword>
<dbReference type="InterPro" id="IPR003594">
    <property type="entry name" value="HATPase_dom"/>
</dbReference>
<dbReference type="SUPFAM" id="SSF55874">
    <property type="entry name" value="ATPase domain of HSP90 chaperone/DNA topoisomerase II/histidine kinase"/>
    <property type="match status" value="1"/>
</dbReference>
<dbReference type="CDD" id="cd16917">
    <property type="entry name" value="HATPase_UhpB-NarQ-NarX-like"/>
    <property type="match status" value="1"/>
</dbReference>
<keyword evidence="10" id="KW-0418">Kinase</keyword>
<dbReference type="GO" id="GO:0000155">
    <property type="term" value="F:phosphorelay sensor kinase activity"/>
    <property type="evidence" value="ECO:0007669"/>
    <property type="project" value="InterPro"/>
</dbReference>
<comment type="catalytic activity">
    <reaction evidence="1">
        <text>ATP + protein L-histidine = ADP + protein N-phospho-L-histidine.</text>
        <dbReference type="EC" id="2.7.13.3"/>
    </reaction>
</comment>
<evidence type="ECO:0000256" key="7">
    <source>
        <dbReference type="ARBA" id="ARBA00022490"/>
    </source>
</evidence>
<accession>A0A3B7MVD9</accession>
<keyword evidence="18" id="KW-1185">Reference proteome</keyword>
<evidence type="ECO:0000256" key="6">
    <source>
        <dbReference type="ARBA" id="ARBA00022485"/>
    </source>
</evidence>
<evidence type="ECO:0000256" key="1">
    <source>
        <dbReference type="ARBA" id="ARBA00000085"/>
    </source>
</evidence>
<sequence>MDTYAVTSESIRVIFLYYEKLGYAPAPLLLEGGISTNTLETDRHPISMATFSGFLATACRLSGDPQLGLHIGQISNLDAMGIIGQLYRYSRNMIEGTQRITRYLPLMHTVFAYDLEETADLVKVILTPNYRTAEAAFATRQLIELAMAFTRNGIQDGTQSGINPQAAHFTWPLTAAEADHYATVFHCPVSGNQSCNELVYDKAAVNIPHVFYDSTLLKALEASANAGLQFSPWSSNDLQKALLIMNAEEKERSRIARNLHDGICGTLAAVKMHLTAVQAQHPFRESANFQTALSLLDEVSNEVRKTAHSLMPEVLQNYGLDEALKRYCQNLAPCCRSEITYYRFGEPIRFEQGFELATYRIAQELMHNAIRHAQAKHVLVQLNLDDDMVLTIEDDGIGFKREQLSPGSGLDNLQQHVNSLGGAICWESNTGDGTAVTITFPGTHLHYKI</sequence>
<keyword evidence="7" id="KW-0963">Cytoplasm</keyword>
<keyword evidence="13" id="KW-0411">Iron-sulfur</keyword>
<evidence type="ECO:0000256" key="15">
    <source>
        <dbReference type="ARBA" id="ARBA00030800"/>
    </source>
</evidence>
<evidence type="ECO:0000313" key="18">
    <source>
        <dbReference type="Proteomes" id="UP000263900"/>
    </source>
</evidence>
<dbReference type="EMBL" id="CP032157">
    <property type="protein sequence ID" value="AXY74391.1"/>
    <property type="molecule type" value="Genomic_DNA"/>
</dbReference>
<evidence type="ECO:0000256" key="10">
    <source>
        <dbReference type="ARBA" id="ARBA00022777"/>
    </source>
</evidence>
<dbReference type="Pfam" id="PF02518">
    <property type="entry name" value="HATPase_c"/>
    <property type="match status" value="1"/>
</dbReference>
<evidence type="ECO:0000256" key="2">
    <source>
        <dbReference type="ARBA" id="ARBA00001966"/>
    </source>
</evidence>
<dbReference type="Gene3D" id="1.20.5.1930">
    <property type="match status" value="1"/>
</dbReference>
<keyword evidence="6" id="KW-0004">4Fe-4S</keyword>
<evidence type="ECO:0000256" key="13">
    <source>
        <dbReference type="ARBA" id="ARBA00023014"/>
    </source>
</evidence>
<dbReference type="GO" id="GO:0046983">
    <property type="term" value="F:protein dimerization activity"/>
    <property type="evidence" value="ECO:0007669"/>
    <property type="project" value="InterPro"/>
</dbReference>
<dbReference type="GO" id="GO:0005737">
    <property type="term" value="C:cytoplasm"/>
    <property type="evidence" value="ECO:0007669"/>
    <property type="project" value="UniProtKB-SubCell"/>
</dbReference>
<evidence type="ECO:0000256" key="4">
    <source>
        <dbReference type="ARBA" id="ARBA00012438"/>
    </source>
</evidence>
<dbReference type="InterPro" id="IPR005467">
    <property type="entry name" value="His_kinase_dom"/>
</dbReference>
<dbReference type="OrthoDB" id="5401121at2"/>
<comment type="cofactor">
    <cofactor evidence="2">
        <name>[4Fe-4S] cluster</name>
        <dbReference type="ChEBI" id="CHEBI:49883"/>
    </cofactor>
</comment>
<dbReference type="RefSeq" id="WP_119050278.1">
    <property type="nucleotide sequence ID" value="NZ_CP032157.1"/>
</dbReference>
<comment type="subcellular location">
    <subcellularLocation>
        <location evidence="3">Cytoplasm</location>
    </subcellularLocation>
</comment>
<dbReference type="Pfam" id="PF07730">
    <property type="entry name" value="HisKA_3"/>
    <property type="match status" value="1"/>
</dbReference>
<evidence type="ECO:0000256" key="8">
    <source>
        <dbReference type="ARBA" id="ARBA00022679"/>
    </source>
</evidence>
<dbReference type="PRINTS" id="PR00344">
    <property type="entry name" value="BCTRLSENSOR"/>
</dbReference>
<dbReference type="GO" id="GO:0016020">
    <property type="term" value="C:membrane"/>
    <property type="evidence" value="ECO:0007669"/>
    <property type="project" value="InterPro"/>
</dbReference>
<dbReference type="AlphaFoldDB" id="A0A3B7MVD9"/>
<dbReference type="InterPro" id="IPR036890">
    <property type="entry name" value="HATPase_C_sf"/>
</dbReference>
<evidence type="ECO:0000256" key="12">
    <source>
        <dbReference type="ARBA" id="ARBA00023012"/>
    </source>
</evidence>
<reference evidence="17 18" key="1">
    <citation type="submission" date="2018-09" db="EMBL/GenBank/DDBJ databases">
        <title>Genome sequencing of strain 6GH32-13.</title>
        <authorList>
            <person name="Weon H.-Y."/>
            <person name="Heo J."/>
            <person name="Kwon S.-W."/>
        </authorList>
    </citation>
    <scope>NUCLEOTIDE SEQUENCE [LARGE SCALE GENOMIC DNA]</scope>
    <source>
        <strain evidence="17 18">5GH32-13</strain>
    </source>
</reference>
<dbReference type="KEGG" id="pseg:D3H65_10555"/>
<keyword evidence="9" id="KW-0479">Metal-binding</keyword>